<dbReference type="Proteomes" id="UP001165092">
    <property type="component" value="Unassembled WGS sequence"/>
</dbReference>
<comment type="similarity">
    <text evidence="1">Belongs to the HpcH/HpaI aldolase family.</text>
</comment>
<evidence type="ECO:0000313" key="6">
    <source>
        <dbReference type="Proteomes" id="UP001165092"/>
    </source>
</evidence>
<dbReference type="InterPro" id="IPR005000">
    <property type="entry name" value="Aldolase/citrate-lyase_domain"/>
</dbReference>
<dbReference type="Gene3D" id="3.20.20.60">
    <property type="entry name" value="Phosphoenolpyruvate-binding domains"/>
    <property type="match status" value="1"/>
</dbReference>
<name>A0A9W6UHX3_9ACTN</name>
<reference evidence="5" key="1">
    <citation type="submission" date="2023-02" db="EMBL/GenBank/DDBJ databases">
        <title>Nocardiopsis ansamitocini NBRC 112285.</title>
        <authorList>
            <person name="Ichikawa N."/>
            <person name="Sato H."/>
            <person name="Tonouchi N."/>
        </authorList>
    </citation>
    <scope>NUCLEOTIDE SEQUENCE</scope>
    <source>
        <strain evidence="5">NBRC 112285</strain>
    </source>
</reference>
<sequence length="254" mass="26332">MHHASTVIEDLKAGGTAVGYWAVLDSPVSTERVARTGYDYIGIDAQHGLMGYDGVLRNLMAIDAAHGPAGIVRVAANDPTVIGQALDAGALGVIVPLVNNAEEAEAAVRAARYPGRGIRSYGPMRSGLRVGPKPQDANAQTLLLVMIETEEGLRNVEEIAAVDGVDGLYIGPSDLMLAVGGAYPGDPESVDALEEAVTRTRDAAAAAGIVPAIHTPDGATARRRLDAGFRMVTIASELTHLEAVARGHLGDARG</sequence>
<dbReference type="GO" id="GO:0046872">
    <property type="term" value="F:metal ion binding"/>
    <property type="evidence" value="ECO:0007669"/>
    <property type="project" value="UniProtKB-KW"/>
</dbReference>
<proteinExistence type="inferred from homology"/>
<organism evidence="5 6">
    <name type="scientific">Nocardiopsis ansamitocini</name>
    <dbReference type="NCBI Taxonomy" id="1670832"/>
    <lineage>
        <taxon>Bacteria</taxon>
        <taxon>Bacillati</taxon>
        <taxon>Actinomycetota</taxon>
        <taxon>Actinomycetes</taxon>
        <taxon>Streptosporangiales</taxon>
        <taxon>Nocardiopsidaceae</taxon>
        <taxon>Nocardiopsis</taxon>
    </lineage>
</organism>
<evidence type="ECO:0000313" key="5">
    <source>
        <dbReference type="EMBL" id="GLU47089.1"/>
    </source>
</evidence>
<keyword evidence="2" id="KW-0479">Metal-binding</keyword>
<dbReference type="Pfam" id="PF03328">
    <property type="entry name" value="HpcH_HpaI"/>
    <property type="match status" value="1"/>
</dbReference>
<evidence type="ECO:0000256" key="3">
    <source>
        <dbReference type="ARBA" id="ARBA00023239"/>
    </source>
</evidence>
<dbReference type="InterPro" id="IPR040442">
    <property type="entry name" value="Pyrv_kinase-like_dom_sf"/>
</dbReference>
<accession>A0A9W6UHX3</accession>
<dbReference type="RefSeq" id="WP_285758074.1">
    <property type="nucleotide sequence ID" value="NZ_BSQG01000002.1"/>
</dbReference>
<protein>
    <submittedName>
        <fullName evidence="5">2,4-dihydroxyhept-2-ene-1,7-dioic acid aldolase</fullName>
    </submittedName>
</protein>
<dbReference type="GO" id="GO:0016832">
    <property type="term" value="F:aldehyde-lyase activity"/>
    <property type="evidence" value="ECO:0007669"/>
    <property type="project" value="TreeGrafter"/>
</dbReference>
<feature type="domain" description="HpcH/HpaI aldolase/citrate lyase" evidence="4">
    <location>
        <begin position="19"/>
        <end position="240"/>
    </location>
</feature>
<dbReference type="SUPFAM" id="SSF51621">
    <property type="entry name" value="Phosphoenolpyruvate/pyruvate domain"/>
    <property type="match status" value="1"/>
</dbReference>
<gene>
    <name evidence="5" type="primary">hpcH</name>
    <name evidence="5" type="ORF">Nans01_14400</name>
</gene>
<dbReference type="PANTHER" id="PTHR30502">
    <property type="entry name" value="2-KETO-3-DEOXY-L-RHAMNONATE ALDOLASE"/>
    <property type="match status" value="1"/>
</dbReference>
<keyword evidence="6" id="KW-1185">Reference proteome</keyword>
<evidence type="ECO:0000256" key="2">
    <source>
        <dbReference type="ARBA" id="ARBA00022723"/>
    </source>
</evidence>
<evidence type="ECO:0000259" key="4">
    <source>
        <dbReference type="Pfam" id="PF03328"/>
    </source>
</evidence>
<evidence type="ECO:0000256" key="1">
    <source>
        <dbReference type="ARBA" id="ARBA00005568"/>
    </source>
</evidence>
<keyword evidence="3" id="KW-0456">Lyase</keyword>
<dbReference type="InterPro" id="IPR015813">
    <property type="entry name" value="Pyrv/PenolPyrv_kinase-like_dom"/>
</dbReference>
<dbReference type="EMBL" id="BSQG01000002">
    <property type="protein sequence ID" value="GLU47089.1"/>
    <property type="molecule type" value="Genomic_DNA"/>
</dbReference>
<dbReference type="InterPro" id="IPR050251">
    <property type="entry name" value="HpcH-HpaI_aldolase"/>
</dbReference>
<dbReference type="GO" id="GO:0005737">
    <property type="term" value="C:cytoplasm"/>
    <property type="evidence" value="ECO:0007669"/>
    <property type="project" value="TreeGrafter"/>
</dbReference>
<dbReference type="AlphaFoldDB" id="A0A9W6UHX3"/>
<dbReference type="PANTHER" id="PTHR30502:SF0">
    <property type="entry name" value="PHOSPHOENOLPYRUVATE CARBOXYLASE FAMILY PROTEIN"/>
    <property type="match status" value="1"/>
</dbReference>
<comment type="caution">
    <text evidence="5">The sequence shown here is derived from an EMBL/GenBank/DDBJ whole genome shotgun (WGS) entry which is preliminary data.</text>
</comment>